<keyword evidence="3" id="KW-0418">Kinase</keyword>
<dbReference type="InterPro" id="IPR005471">
    <property type="entry name" value="Tscrpt_reg_IclR_N"/>
</dbReference>
<dbReference type="GO" id="GO:0016301">
    <property type="term" value="F:kinase activity"/>
    <property type="evidence" value="ECO:0007669"/>
    <property type="project" value="UniProtKB-KW"/>
</dbReference>
<feature type="domain" description="HTH iclR-type" evidence="2">
    <location>
        <begin position="30"/>
        <end position="62"/>
    </location>
</feature>
<dbReference type="InterPro" id="IPR000600">
    <property type="entry name" value="ROK"/>
</dbReference>
<evidence type="ECO:0000256" key="1">
    <source>
        <dbReference type="ARBA" id="ARBA00006479"/>
    </source>
</evidence>
<dbReference type="Pfam" id="PF09339">
    <property type="entry name" value="HTH_IclR"/>
    <property type="match status" value="1"/>
</dbReference>
<keyword evidence="4" id="KW-1185">Reference proteome</keyword>
<dbReference type="AlphaFoldDB" id="A0A7Y9I4X9"/>
<accession>A0A7Y9I4X9</accession>
<sequence length="377" mass="39120">MVASASSGSDPALLRRLNTELALRTVRDLGEMTLAEVARVAGLARSTTADVLGDLVRSGIVAELQPASGRSGRPARRYAFRADAGYVAGVGIDSTGVQAVICDLSGDVILTSADELDAGQPASPVRIARQVVEAALREAGLRPRLLRAVGVGVPGVVGAAGDILICHSHPDWDGVDLAGTLSRELRCPVLVENRGRMAVLGEVWRGIGDGVQDLIFVHAGARNGVGVIAGGVLLRGRHGAAGEIGHHPALSWTGQRRYRDDLAELYPELGLTDAAAAAFAAAAAGDSRAGALVERYVGDLAEGINALVLVVNPELVVVGGPITRGGEPVLAALRSRIDEVALFPPKVRFSELGDDVVALGAARRALLRIEENLLELT</sequence>
<reference evidence="3 4" key="1">
    <citation type="submission" date="2020-07" db="EMBL/GenBank/DDBJ databases">
        <title>Sequencing the genomes of 1000 actinobacteria strains.</title>
        <authorList>
            <person name="Klenk H.-P."/>
        </authorList>
    </citation>
    <scope>NUCLEOTIDE SEQUENCE [LARGE SCALE GENOMIC DNA]</scope>
    <source>
        <strain evidence="3 4">DSM 22083</strain>
    </source>
</reference>
<dbReference type="Gene3D" id="1.10.10.10">
    <property type="entry name" value="Winged helix-like DNA-binding domain superfamily/Winged helix DNA-binding domain"/>
    <property type="match status" value="1"/>
</dbReference>
<dbReference type="Pfam" id="PF00480">
    <property type="entry name" value="ROK"/>
    <property type="match status" value="2"/>
</dbReference>
<dbReference type="Proteomes" id="UP000569914">
    <property type="component" value="Unassembled WGS sequence"/>
</dbReference>
<dbReference type="SUPFAM" id="SSF46785">
    <property type="entry name" value="Winged helix' DNA-binding domain"/>
    <property type="match status" value="1"/>
</dbReference>
<dbReference type="PANTHER" id="PTHR18964">
    <property type="entry name" value="ROK (REPRESSOR, ORF, KINASE) FAMILY"/>
    <property type="match status" value="1"/>
</dbReference>
<evidence type="ECO:0000313" key="3">
    <source>
        <dbReference type="EMBL" id="NYE69874.1"/>
    </source>
</evidence>
<dbReference type="PANTHER" id="PTHR18964:SF149">
    <property type="entry name" value="BIFUNCTIONAL UDP-N-ACETYLGLUCOSAMINE 2-EPIMERASE_N-ACETYLMANNOSAMINE KINASE"/>
    <property type="match status" value="1"/>
</dbReference>
<organism evidence="3 4">
    <name type="scientific">Microlunatus parietis</name>
    <dbReference type="NCBI Taxonomy" id="682979"/>
    <lineage>
        <taxon>Bacteria</taxon>
        <taxon>Bacillati</taxon>
        <taxon>Actinomycetota</taxon>
        <taxon>Actinomycetes</taxon>
        <taxon>Propionibacteriales</taxon>
        <taxon>Propionibacteriaceae</taxon>
        <taxon>Microlunatus</taxon>
    </lineage>
</organism>
<dbReference type="Gene3D" id="3.30.420.40">
    <property type="match status" value="2"/>
</dbReference>
<dbReference type="SUPFAM" id="SSF53067">
    <property type="entry name" value="Actin-like ATPase domain"/>
    <property type="match status" value="1"/>
</dbReference>
<evidence type="ECO:0000313" key="4">
    <source>
        <dbReference type="Proteomes" id="UP000569914"/>
    </source>
</evidence>
<dbReference type="EMBL" id="JACCBU010000001">
    <property type="protein sequence ID" value="NYE69874.1"/>
    <property type="molecule type" value="Genomic_DNA"/>
</dbReference>
<evidence type="ECO:0000259" key="2">
    <source>
        <dbReference type="Pfam" id="PF09339"/>
    </source>
</evidence>
<dbReference type="GO" id="GO:0003677">
    <property type="term" value="F:DNA binding"/>
    <property type="evidence" value="ECO:0007669"/>
    <property type="project" value="InterPro"/>
</dbReference>
<dbReference type="GO" id="GO:0006355">
    <property type="term" value="P:regulation of DNA-templated transcription"/>
    <property type="evidence" value="ECO:0007669"/>
    <property type="project" value="InterPro"/>
</dbReference>
<dbReference type="InterPro" id="IPR036388">
    <property type="entry name" value="WH-like_DNA-bd_sf"/>
</dbReference>
<comment type="similarity">
    <text evidence="1">Belongs to the ROK (NagC/XylR) family.</text>
</comment>
<dbReference type="InterPro" id="IPR043129">
    <property type="entry name" value="ATPase_NBD"/>
</dbReference>
<proteinExistence type="inferred from homology"/>
<protein>
    <submittedName>
        <fullName evidence="3">Putative NBD/HSP70 family sugar kinase</fullName>
    </submittedName>
</protein>
<dbReference type="RefSeq" id="WP_179748932.1">
    <property type="nucleotide sequence ID" value="NZ_JACCBU010000001.1"/>
</dbReference>
<comment type="caution">
    <text evidence="3">The sequence shown here is derived from an EMBL/GenBank/DDBJ whole genome shotgun (WGS) entry which is preliminary data.</text>
</comment>
<keyword evidence="3" id="KW-0808">Transferase</keyword>
<dbReference type="CDD" id="cd23763">
    <property type="entry name" value="ASKHA_ATPase_ROK"/>
    <property type="match status" value="1"/>
</dbReference>
<name>A0A7Y9I4X9_9ACTN</name>
<dbReference type="InterPro" id="IPR036390">
    <property type="entry name" value="WH_DNA-bd_sf"/>
</dbReference>
<gene>
    <name evidence="3" type="ORF">BKA15_001203</name>
</gene>